<dbReference type="Proteomes" id="UP000672032">
    <property type="component" value="Chromosome 6"/>
</dbReference>
<feature type="region of interest" description="Disordered" evidence="2">
    <location>
        <begin position="1"/>
        <end position="29"/>
    </location>
</feature>
<dbReference type="OrthoDB" id="3535033at2759"/>
<evidence type="ECO:0000313" key="4">
    <source>
        <dbReference type="Proteomes" id="UP000672032"/>
    </source>
</evidence>
<evidence type="ECO:0000313" key="3">
    <source>
        <dbReference type="EMBL" id="QSZ35960.1"/>
    </source>
</evidence>
<feature type="coiled-coil region" evidence="1">
    <location>
        <begin position="118"/>
        <end position="152"/>
    </location>
</feature>
<name>A0A8A3PLF6_9HELO</name>
<evidence type="ECO:0000256" key="1">
    <source>
        <dbReference type="SAM" id="Coils"/>
    </source>
</evidence>
<dbReference type="AlphaFoldDB" id="A0A8A3PLF6"/>
<proteinExistence type="predicted"/>
<gene>
    <name evidence="3" type="ORF">DSL72_007082</name>
</gene>
<keyword evidence="4" id="KW-1185">Reference proteome</keyword>
<protein>
    <submittedName>
        <fullName evidence="3">Uncharacterized protein</fullName>
    </submittedName>
</protein>
<dbReference type="EMBL" id="CP063410">
    <property type="protein sequence ID" value="QSZ35960.1"/>
    <property type="molecule type" value="Genomic_DNA"/>
</dbReference>
<evidence type="ECO:0000256" key="2">
    <source>
        <dbReference type="SAM" id="MobiDB-lite"/>
    </source>
</evidence>
<keyword evidence="1" id="KW-0175">Coiled coil</keyword>
<sequence length="173" mass="19568">MSFPTDFTQSDNRSRQRPTANQRTNSYTSNYTLPDIDMSALGLATLENARCAVCDGALDPKHTDPLNHLLPELCRPCQNQAVLLKIERGSSKKEQRKRQMEALHAFTTAELAAQAEMRTALELGNRKLREEIEEIKAQIAAQEVRNGELRGREGEVRRRKEIGGGILGRLRRR</sequence>
<accession>A0A8A3PLF6</accession>
<reference evidence="3" key="1">
    <citation type="submission" date="2020-10" db="EMBL/GenBank/DDBJ databases">
        <title>Genome Sequence of Monilinia vaccinii-corymbosi Sheds Light on Mummy Berry Disease Infection of Blueberry and Mating Type.</title>
        <authorList>
            <person name="Yow A.G."/>
            <person name="Zhang Y."/>
            <person name="Bansal K."/>
            <person name="Eacker S.M."/>
            <person name="Sullivan S."/>
            <person name="Liachko I."/>
            <person name="Cubeta M.A."/>
            <person name="Rollins J.A."/>
            <person name="Ashrafi H."/>
        </authorList>
    </citation>
    <scope>NUCLEOTIDE SEQUENCE</scope>
    <source>
        <strain evidence="3">RL-1</strain>
    </source>
</reference>
<organism evidence="3 4">
    <name type="scientific">Monilinia vaccinii-corymbosi</name>
    <dbReference type="NCBI Taxonomy" id="61207"/>
    <lineage>
        <taxon>Eukaryota</taxon>
        <taxon>Fungi</taxon>
        <taxon>Dikarya</taxon>
        <taxon>Ascomycota</taxon>
        <taxon>Pezizomycotina</taxon>
        <taxon>Leotiomycetes</taxon>
        <taxon>Helotiales</taxon>
        <taxon>Sclerotiniaceae</taxon>
        <taxon>Monilinia</taxon>
    </lineage>
</organism>